<accession>A0ABR2BBN4</accession>
<comment type="caution">
    <text evidence="2">The sequence shown here is derived from an EMBL/GenBank/DDBJ whole genome shotgun (WGS) entry which is preliminary data.</text>
</comment>
<gene>
    <name evidence="2" type="ORF">V6N12_030560</name>
</gene>
<protein>
    <recommendedName>
        <fullName evidence="1">RNase H type-1 domain-containing protein</fullName>
    </recommendedName>
</protein>
<keyword evidence="3" id="KW-1185">Reference proteome</keyword>
<proteinExistence type="predicted"/>
<sequence>MGFDNYTQLMDGSSVGFHGGGIPTAACSVGCADALRLLQHRSTKSGSFAILNHLNQLCGKDWTIAFSKVDRHNNEVADRLAKLASVATFDVVTFDEPPSEVIPELNLVL</sequence>
<name>A0ABR2BBN4_9ROSI</name>
<evidence type="ECO:0000313" key="2">
    <source>
        <dbReference type="EMBL" id="KAK8504464.1"/>
    </source>
</evidence>
<organism evidence="2 3">
    <name type="scientific">Hibiscus sabdariffa</name>
    <name type="common">roselle</name>
    <dbReference type="NCBI Taxonomy" id="183260"/>
    <lineage>
        <taxon>Eukaryota</taxon>
        <taxon>Viridiplantae</taxon>
        <taxon>Streptophyta</taxon>
        <taxon>Embryophyta</taxon>
        <taxon>Tracheophyta</taxon>
        <taxon>Spermatophyta</taxon>
        <taxon>Magnoliopsida</taxon>
        <taxon>eudicotyledons</taxon>
        <taxon>Gunneridae</taxon>
        <taxon>Pentapetalae</taxon>
        <taxon>rosids</taxon>
        <taxon>malvids</taxon>
        <taxon>Malvales</taxon>
        <taxon>Malvaceae</taxon>
        <taxon>Malvoideae</taxon>
        <taxon>Hibiscus</taxon>
    </lineage>
</organism>
<dbReference type="Proteomes" id="UP001472677">
    <property type="component" value="Unassembled WGS sequence"/>
</dbReference>
<feature type="domain" description="RNase H type-1" evidence="1">
    <location>
        <begin position="28"/>
        <end position="84"/>
    </location>
</feature>
<evidence type="ECO:0000313" key="3">
    <source>
        <dbReference type="Proteomes" id="UP001472677"/>
    </source>
</evidence>
<dbReference type="EMBL" id="JBBPBM010000142">
    <property type="protein sequence ID" value="KAK8504464.1"/>
    <property type="molecule type" value="Genomic_DNA"/>
</dbReference>
<dbReference type="Pfam" id="PF13456">
    <property type="entry name" value="RVT_3"/>
    <property type="match status" value="1"/>
</dbReference>
<reference evidence="2 3" key="1">
    <citation type="journal article" date="2024" name="G3 (Bethesda)">
        <title>Genome assembly of Hibiscus sabdariffa L. provides insights into metabolisms of medicinal natural products.</title>
        <authorList>
            <person name="Kim T."/>
        </authorList>
    </citation>
    <scope>NUCLEOTIDE SEQUENCE [LARGE SCALE GENOMIC DNA]</scope>
    <source>
        <strain evidence="2">TK-2024</strain>
        <tissue evidence="2">Old leaves</tissue>
    </source>
</reference>
<dbReference type="InterPro" id="IPR002156">
    <property type="entry name" value="RNaseH_domain"/>
</dbReference>
<evidence type="ECO:0000259" key="1">
    <source>
        <dbReference type="Pfam" id="PF13456"/>
    </source>
</evidence>